<evidence type="ECO:0000313" key="5">
    <source>
        <dbReference type="Proteomes" id="UP000287701"/>
    </source>
</evidence>
<name>A0A410JTQ8_ORNRH</name>
<evidence type="ECO:0000313" key="4">
    <source>
        <dbReference type="EMBL" id="QAR31597.1"/>
    </source>
</evidence>
<dbReference type="EMBL" id="CP035107">
    <property type="protein sequence ID" value="QAR30016.1"/>
    <property type="molecule type" value="Genomic_DNA"/>
</dbReference>
<proteinExistence type="predicted"/>
<dbReference type="PROSITE" id="PS00695">
    <property type="entry name" value="ENT_VIR_OMP_2"/>
    <property type="match status" value="1"/>
</dbReference>
<dbReference type="Proteomes" id="UP000287701">
    <property type="component" value="Chromosome"/>
</dbReference>
<organism evidence="4 5">
    <name type="scientific">Ornithobacterium rhinotracheale</name>
    <dbReference type="NCBI Taxonomy" id="28251"/>
    <lineage>
        <taxon>Bacteria</taxon>
        <taxon>Pseudomonadati</taxon>
        <taxon>Bacteroidota</taxon>
        <taxon>Flavobacteriia</taxon>
        <taxon>Flavobacteriales</taxon>
        <taxon>Weeksellaceae</taxon>
        <taxon>Ornithobacterium</taxon>
    </lineage>
</organism>
<keyword evidence="1" id="KW-0732">Signal</keyword>
<feature type="domain" description="Outer membrane protein beta-barrel" evidence="2">
    <location>
        <begin position="18"/>
        <end position="216"/>
    </location>
</feature>
<reference evidence="4 5" key="1">
    <citation type="submission" date="2019-01" db="EMBL/GenBank/DDBJ databases">
        <title>Whole Genome of Ornithobacterium rhinotracheale FARPER-174b.</title>
        <authorList>
            <person name="Tataje-Lavanda L.A."/>
            <person name="Montalvan A."/>
            <person name="Montesinos R."/>
            <person name="Zimic M."/>
            <person name="Fernandez-Sanchez M."/>
            <person name="Fernandez-Diaz M."/>
        </authorList>
    </citation>
    <scope>NUCLEOTIDE SEQUENCE [LARGE SCALE GENOMIC DNA]</scope>
    <source>
        <strain evidence="4 5">FARPER-174b</strain>
    </source>
</reference>
<dbReference type="Pfam" id="PF13568">
    <property type="entry name" value="OMP_b-brl_2"/>
    <property type="match status" value="1"/>
</dbReference>
<feature type="signal peptide" evidence="1">
    <location>
        <begin position="1"/>
        <end position="18"/>
    </location>
</feature>
<dbReference type="EMBL" id="CP035107">
    <property type="protein sequence ID" value="QAR31597.1"/>
    <property type="molecule type" value="Genomic_DNA"/>
</dbReference>
<dbReference type="InterPro" id="IPR000758">
    <property type="entry name" value="Enterovir_OMP"/>
</dbReference>
<accession>A0A410JTQ8</accession>
<feature type="chain" id="PRO_5033414278" evidence="1">
    <location>
        <begin position="19"/>
        <end position="241"/>
    </location>
</feature>
<evidence type="ECO:0000313" key="3">
    <source>
        <dbReference type="EMBL" id="QAR30016.1"/>
    </source>
</evidence>
<dbReference type="AlphaFoldDB" id="A0A410JTQ8"/>
<dbReference type="GO" id="GO:0044384">
    <property type="term" value="C:host outer membrane"/>
    <property type="evidence" value="ECO:0007669"/>
    <property type="project" value="InterPro"/>
</dbReference>
<evidence type="ECO:0000256" key="1">
    <source>
        <dbReference type="SAM" id="SignalP"/>
    </source>
</evidence>
<gene>
    <name evidence="3" type="ORF">EQP59_00895</name>
    <name evidence="4" type="ORF">EQP59_09720</name>
</gene>
<sequence>MKKALILLVAALAMNVKAQEVRYGVKAGLNLADMYAAVSVDDVEEVINTKSKTSFYVGGFVEFPLSEMNELLTGEVGLQYVGNGTKISKIDFSDIGLRDGNGNRIRDIKDLQLNFNQINMPFAVKYEVVQGLKIKAGGYFGYLISLGGKLKYEGKTRKIGNILDKTTSIYDGYTTTEYKASELFKRFDFGLNAGAEYNFVNGLFAEANYTFGLQSFVDDADIDEGEKLKNRVFQIGLGYKF</sequence>
<dbReference type="RefSeq" id="WP_128500527.1">
    <property type="nucleotide sequence ID" value="NZ_CP035107.1"/>
</dbReference>
<evidence type="ECO:0000259" key="2">
    <source>
        <dbReference type="Pfam" id="PF13568"/>
    </source>
</evidence>
<protein>
    <submittedName>
        <fullName evidence="4">PorT family protein</fullName>
    </submittedName>
</protein>
<dbReference type="InterPro" id="IPR025665">
    <property type="entry name" value="Beta-barrel_OMP_2"/>
</dbReference>
<dbReference type="OrthoDB" id="1259003at2"/>